<feature type="binding site" evidence="5">
    <location>
        <position position="73"/>
    </location>
    <ligand>
        <name>S-adenosyl-L-methionine</name>
        <dbReference type="ChEBI" id="CHEBI:59789"/>
    </ligand>
</feature>
<dbReference type="GO" id="GO:0070038">
    <property type="term" value="F:rRNA (pseudouridine-N3-)-methyltransferase activity"/>
    <property type="evidence" value="ECO:0007669"/>
    <property type="project" value="UniProtKB-UniRule"/>
</dbReference>
<evidence type="ECO:0000256" key="4">
    <source>
        <dbReference type="ARBA" id="ARBA00038303"/>
    </source>
</evidence>
<dbReference type="GO" id="GO:0005737">
    <property type="term" value="C:cytoplasm"/>
    <property type="evidence" value="ECO:0007669"/>
    <property type="project" value="UniProtKB-SubCell"/>
</dbReference>
<reference evidence="8" key="1">
    <citation type="submission" date="2017-04" db="EMBL/GenBank/DDBJ databases">
        <title>Function of individual gut microbiota members based on whole genome sequencing of pure cultures obtained from chicken caecum.</title>
        <authorList>
            <person name="Medvecky M."/>
            <person name="Cejkova D."/>
            <person name="Polansky O."/>
            <person name="Karasova D."/>
            <person name="Kubasova T."/>
            <person name="Cizek A."/>
            <person name="Rychlik I."/>
        </authorList>
    </citation>
    <scope>NUCLEOTIDE SEQUENCE [LARGE SCALE GENOMIC DNA]</scope>
    <source>
        <strain evidence="8">An90</strain>
    </source>
</reference>
<dbReference type="RefSeq" id="WP_032136043.1">
    <property type="nucleotide sequence ID" value="NZ_JADPAQ010000002.1"/>
</dbReference>
<dbReference type="eggNOG" id="COG1576">
    <property type="taxonomic scope" value="Bacteria"/>
</dbReference>
<proteinExistence type="inferred from homology"/>
<dbReference type="OrthoDB" id="9806643at2"/>
<dbReference type="InterPro" id="IPR003742">
    <property type="entry name" value="RlmH-like"/>
</dbReference>
<sequence length="157" mass="18157">MTVELIVIGKTDSKEVAALVEMYARRVNFYCRFGVTALPDVRNTRNLTVKQQRTAEGEAILRQTTDGDYVVLLDERGEEMRSVEFAYWLQKRMNSGVKRLVLVIGGPYGFSDEVYRRADAKLSLSRMTFSHQIVRAIFAEQIYRAFTILNNEPYHHE</sequence>
<evidence type="ECO:0000313" key="7">
    <source>
        <dbReference type="EMBL" id="OUN04957.1"/>
    </source>
</evidence>
<dbReference type="HAMAP" id="MF_00658">
    <property type="entry name" value="23SrRNA_methyltr_H"/>
    <property type="match status" value="1"/>
</dbReference>
<evidence type="ECO:0000313" key="9">
    <source>
        <dbReference type="Proteomes" id="UP000323119"/>
    </source>
</evidence>
<feature type="binding site" evidence="5">
    <location>
        <position position="105"/>
    </location>
    <ligand>
        <name>S-adenosyl-L-methionine</name>
        <dbReference type="ChEBI" id="CHEBI:59789"/>
    </ligand>
</feature>
<dbReference type="NCBIfam" id="NF000990">
    <property type="entry name" value="PRK00103.2-4"/>
    <property type="match status" value="1"/>
</dbReference>
<evidence type="ECO:0000256" key="2">
    <source>
        <dbReference type="ARBA" id="ARBA00022679"/>
    </source>
</evidence>
<dbReference type="EC" id="2.1.1.177" evidence="5"/>
<protein>
    <recommendedName>
        <fullName evidence="5">Ribosomal RNA large subunit methyltransferase H</fullName>
        <ecNumber evidence="5">2.1.1.177</ecNumber>
    </recommendedName>
    <alternativeName>
        <fullName evidence="5">23S rRNA (pseudouridine1915-N3)-methyltransferase</fullName>
    </alternativeName>
    <alternativeName>
        <fullName evidence="5">23S rRNA m3Psi1915 methyltransferase</fullName>
    </alternativeName>
    <alternativeName>
        <fullName evidence="5">rRNA (pseudouridine-N3-)-methyltransferase RlmH</fullName>
    </alternativeName>
</protein>
<reference evidence="7" key="2">
    <citation type="journal article" date="2018" name="BMC Genomics">
        <title>Whole genome sequencing and function prediction of 133 gut anaerobes isolated from chicken caecum in pure cultures.</title>
        <authorList>
            <person name="Medvecky M."/>
            <person name="Cejkova D."/>
            <person name="Polansky O."/>
            <person name="Karasova D."/>
            <person name="Kubasova T."/>
            <person name="Cizek A."/>
            <person name="Rychlik I."/>
        </authorList>
    </citation>
    <scope>NUCLEOTIDE SEQUENCE</scope>
    <source>
        <strain evidence="7">An90</strain>
    </source>
</reference>
<evidence type="ECO:0000256" key="3">
    <source>
        <dbReference type="ARBA" id="ARBA00022691"/>
    </source>
</evidence>
<dbReference type="EMBL" id="VVUY01000004">
    <property type="protein sequence ID" value="KAA2562470.1"/>
    <property type="molecule type" value="Genomic_DNA"/>
</dbReference>
<accession>A0A1Y3R2T7</accession>
<organism evidence="7 8">
    <name type="scientific">Alistipes onderdonkii</name>
    <dbReference type="NCBI Taxonomy" id="328813"/>
    <lineage>
        <taxon>Bacteria</taxon>
        <taxon>Pseudomonadati</taxon>
        <taxon>Bacteroidota</taxon>
        <taxon>Bacteroidia</taxon>
        <taxon>Bacteroidales</taxon>
        <taxon>Rikenellaceae</taxon>
        <taxon>Alistipes</taxon>
    </lineage>
</organism>
<dbReference type="SUPFAM" id="SSF75217">
    <property type="entry name" value="alpha/beta knot"/>
    <property type="match status" value="1"/>
</dbReference>
<comment type="subcellular location">
    <subcellularLocation>
        <location evidence="5">Cytoplasm</location>
    </subcellularLocation>
</comment>
<keyword evidence="5" id="KW-0698">rRNA processing</keyword>
<dbReference type="PANTHER" id="PTHR33603:SF1">
    <property type="entry name" value="RIBOSOMAL RNA LARGE SUBUNIT METHYLTRANSFERASE H"/>
    <property type="match status" value="1"/>
</dbReference>
<keyword evidence="5" id="KW-0963">Cytoplasm</keyword>
<name>A0A1Y3R2T7_9BACT</name>
<evidence type="ECO:0000256" key="5">
    <source>
        <dbReference type="HAMAP-Rule" id="MF_00658"/>
    </source>
</evidence>
<reference evidence="6 9" key="3">
    <citation type="journal article" date="2019" name="Nat. Med.">
        <title>A library of human gut bacterial isolates paired with longitudinal multiomics data enables mechanistic microbiome research.</title>
        <authorList>
            <person name="Poyet M."/>
            <person name="Groussin M."/>
            <person name="Gibbons S.M."/>
            <person name="Avila-Pacheco J."/>
            <person name="Jiang X."/>
            <person name="Kearney S.M."/>
            <person name="Perrotta A.R."/>
            <person name="Berdy B."/>
            <person name="Zhao S."/>
            <person name="Lieberman T.D."/>
            <person name="Swanson P.K."/>
            <person name="Smith M."/>
            <person name="Roesemann S."/>
            <person name="Alexander J.E."/>
            <person name="Rich S.A."/>
            <person name="Livny J."/>
            <person name="Vlamakis H."/>
            <person name="Clish C."/>
            <person name="Bullock K."/>
            <person name="Deik A."/>
            <person name="Scott J."/>
            <person name="Pierce K.A."/>
            <person name="Xavier R.J."/>
            <person name="Alm E.J."/>
        </authorList>
    </citation>
    <scope>NUCLEOTIDE SEQUENCE [LARGE SCALE GENOMIC DNA]</scope>
    <source>
        <strain evidence="6 9">BIOML-A204</strain>
    </source>
</reference>
<comment type="function">
    <text evidence="5">Specifically methylates the pseudouridine at position 1915 (m3Psi1915) in 23S rRNA.</text>
</comment>
<dbReference type="Gene3D" id="3.40.1280.10">
    <property type="match status" value="1"/>
</dbReference>
<comment type="subunit">
    <text evidence="5">Homodimer.</text>
</comment>
<evidence type="ECO:0000256" key="1">
    <source>
        <dbReference type="ARBA" id="ARBA00022603"/>
    </source>
</evidence>
<feature type="binding site" evidence="5">
    <location>
        <begin position="124"/>
        <end position="129"/>
    </location>
    <ligand>
        <name>S-adenosyl-L-methionine</name>
        <dbReference type="ChEBI" id="CHEBI:59789"/>
    </ligand>
</feature>
<keyword evidence="2 5" id="KW-0808">Transferase</keyword>
<dbReference type="InterPro" id="IPR029026">
    <property type="entry name" value="tRNA_m1G_MTases_N"/>
</dbReference>
<dbReference type="Proteomes" id="UP000195772">
    <property type="component" value="Unassembled WGS sequence"/>
</dbReference>
<comment type="catalytic activity">
    <reaction evidence="5">
        <text>pseudouridine(1915) in 23S rRNA + S-adenosyl-L-methionine = N(3)-methylpseudouridine(1915) in 23S rRNA + S-adenosyl-L-homocysteine + H(+)</text>
        <dbReference type="Rhea" id="RHEA:42752"/>
        <dbReference type="Rhea" id="RHEA-COMP:10221"/>
        <dbReference type="Rhea" id="RHEA-COMP:10222"/>
        <dbReference type="ChEBI" id="CHEBI:15378"/>
        <dbReference type="ChEBI" id="CHEBI:57856"/>
        <dbReference type="ChEBI" id="CHEBI:59789"/>
        <dbReference type="ChEBI" id="CHEBI:65314"/>
        <dbReference type="ChEBI" id="CHEBI:74486"/>
        <dbReference type="EC" id="2.1.1.177"/>
    </reaction>
</comment>
<dbReference type="PANTHER" id="PTHR33603">
    <property type="entry name" value="METHYLTRANSFERASE"/>
    <property type="match status" value="1"/>
</dbReference>
<comment type="caution">
    <text evidence="7">The sequence shown here is derived from an EMBL/GenBank/DDBJ whole genome shotgun (WGS) entry which is preliminary data.</text>
</comment>
<comment type="similarity">
    <text evidence="4 5">Belongs to the RNA methyltransferase RlmH family.</text>
</comment>
<dbReference type="Pfam" id="PF02590">
    <property type="entry name" value="SPOUT_MTase"/>
    <property type="match status" value="1"/>
</dbReference>
<dbReference type="InterPro" id="IPR029028">
    <property type="entry name" value="Alpha/beta_knot_MTases"/>
</dbReference>
<keyword evidence="3 5" id="KW-0949">S-adenosyl-L-methionine</keyword>
<dbReference type="EMBL" id="NFHB01000001">
    <property type="protein sequence ID" value="OUN04957.1"/>
    <property type="molecule type" value="Genomic_DNA"/>
</dbReference>
<dbReference type="CDD" id="cd18081">
    <property type="entry name" value="RlmH-like"/>
    <property type="match status" value="1"/>
</dbReference>
<gene>
    <name evidence="5 6" type="primary">rlmH</name>
    <name evidence="7" type="ORF">B5G41_01220</name>
    <name evidence="6" type="ORF">F2S36_05800</name>
</gene>
<dbReference type="Proteomes" id="UP000323119">
    <property type="component" value="Unassembled WGS sequence"/>
</dbReference>
<dbReference type="AlphaFoldDB" id="A0A1Y3R2T7"/>
<keyword evidence="1 5" id="KW-0489">Methyltransferase</keyword>
<dbReference type="PIRSF" id="PIRSF004505">
    <property type="entry name" value="MT_bac"/>
    <property type="match status" value="1"/>
</dbReference>
<evidence type="ECO:0000313" key="8">
    <source>
        <dbReference type="Proteomes" id="UP000195772"/>
    </source>
</evidence>
<evidence type="ECO:0000313" key="6">
    <source>
        <dbReference type="EMBL" id="KAA2562470.1"/>
    </source>
</evidence>